<accession>A0A6C1KAP6</accession>
<dbReference type="GeneID" id="95775317"/>
<evidence type="ECO:0008006" key="3">
    <source>
        <dbReference type="Google" id="ProtNLM"/>
    </source>
</evidence>
<comment type="caution">
    <text evidence="1">The sequence shown here is derived from an EMBL/GenBank/DDBJ whole genome shotgun (WGS) entry which is preliminary data.</text>
</comment>
<dbReference type="OrthoDB" id="5422822at2"/>
<protein>
    <recommendedName>
        <fullName evidence="3">TIGR02646 family protein</fullName>
    </recommendedName>
</protein>
<reference evidence="1 2" key="1">
    <citation type="submission" date="2019-05" db="EMBL/GenBank/DDBJ databases">
        <authorList>
            <person name="Zhou X."/>
        </authorList>
    </citation>
    <scope>NUCLEOTIDE SEQUENCE [LARGE SCALE GENOMIC DNA]</scope>
    <source>
        <strain evidence="1 2">DSM 432</strain>
    </source>
</reference>
<dbReference type="AlphaFoldDB" id="A0A6C1KAP6"/>
<name>A0A6C1KAP6_XANAU</name>
<organism evidence="1 2">
    <name type="scientific">Xanthobacter autotrophicus</name>
    <dbReference type="NCBI Taxonomy" id="280"/>
    <lineage>
        <taxon>Bacteria</taxon>
        <taxon>Pseudomonadati</taxon>
        <taxon>Pseudomonadota</taxon>
        <taxon>Alphaproteobacteria</taxon>
        <taxon>Hyphomicrobiales</taxon>
        <taxon>Xanthobacteraceae</taxon>
        <taxon>Xanthobacter</taxon>
    </lineage>
</organism>
<dbReference type="RefSeq" id="WP_138400852.1">
    <property type="nucleotide sequence ID" value="NZ_JBAFVI010000006.1"/>
</dbReference>
<dbReference type="EMBL" id="VAUP01000037">
    <property type="protein sequence ID" value="TLX41338.1"/>
    <property type="molecule type" value="Genomic_DNA"/>
</dbReference>
<gene>
    <name evidence="1" type="ORF">FBQ73_17835</name>
</gene>
<dbReference type="Proteomes" id="UP000305131">
    <property type="component" value="Unassembled WGS sequence"/>
</dbReference>
<sequence length="299" mass="33031">MIRHALDPDQLRTDIEKQDARWFAKAATRTRKFVRLGAFDENSSIWSTAKPAFMLLQQNKCAFCERPFTGPEESRIEMDLEHYRPKSAVAMWKPPAGVRPYPSLTGDASATGYYWLAYQTGNYAAACKICNSDHKGAYFPIAGTRCGDPDDAAALAAEQPYLVYPIGTSDEDPEDLITFTGTVAHPVAADGPRHARGALIIDFFGLNTRDQLHIQRAEIIERFGKALIAVADGHAEAADHSYVAQIRNPIIPHAACLRAFKRLWDEDQQGARRLFDACRNMLATRLLDPTAAGLGVGIP</sequence>
<evidence type="ECO:0000313" key="2">
    <source>
        <dbReference type="Proteomes" id="UP000305131"/>
    </source>
</evidence>
<evidence type="ECO:0000313" key="1">
    <source>
        <dbReference type="EMBL" id="TLX41338.1"/>
    </source>
</evidence>
<proteinExistence type="predicted"/>